<evidence type="ECO:0000256" key="9">
    <source>
        <dbReference type="ARBA" id="ARBA00047783"/>
    </source>
</evidence>
<evidence type="ECO:0000256" key="10">
    <source>
        <dbReference type="HAMAP-Rule" id="MF_03152"/>
    </source>
</evidence>
<dbReference type="GO" id="GO:0002939">
    <property type="term" value="P:tRNA N1-guanine methylation"/>
    <property type="evidence" value="ECO:0000318"/>
    <property type="project" value="GO_Central"/>
</dbReference>
<dbReference type="PANTHER" id="PTHR23245:SF43">
    <property type="entry name" value="TRNA (GUANINE(37)-N1)-METHYLTRANSFERASE 2"/>
    <property type="match status" value="1"/>
</dbReference>
<proteinExistence type="inferred from homology"/>
<dbReference type="Gene3D" id="3.40.50.150">
    <property type="entry name" value="Vaccinia Virus protein VP39"/>
    <property type="match status" value="1"/>
</dbReference>
<evidence type="ECO:0000256" key="7">
    <source>
        <dbReference type="ARBA" id="ARBA00023128"/>
    </source>
</evidence>
<evidence type="ECO:0000256" key="6">
    <source>
        <dbReference type="ARBA" id="ARBA00022694"/>
    </source>
</evidence>
<organism evidence="12 13">
    <name type="scientific">Marchantia polymorpha</name>
    <name type="common">Common liverwort</name>
    <name type="synonym">Marchantia aquatica</name>
    <dbReference type="NCBI Taxonomy" id="3197"/>
    <lineage>
        <taxon>Eukaryota</taxon>
        <taxon>Viridiplantae</taxon>
        <taxon>Streptophyta</taxon>
        <taxon>Embryophyta</taxon>
        <taxon>Marchantiophyta</taxon>
        <taxon>Marchantiopsida</taxon>
        <taxon>Marchantiidae</taxon>
        <taxon>Marchantiales</taxon>
        <taxon>Marchantiaceae</taxon>
        <taxon>Marchantia</taxon>
    </lineage>
</organism>
<evidence type="ECO:0000256" key="1">
    <source>
        <dbReference type="ARBA" id="ARBA00009775"/>
    </source>
</evidence>
<keyword evidence="5 10" id="KW-0949">S-adenosyl-L-methionine</keyword>
<dbReference type="InterPro" id="IPR030382">
    <property type="entry name" value="MeTrfase_TRM5/TYW2"/>
</dbReference>
<dbReference type="GO" id="GO:0005634">
    <property type="term" value="C:nucleus"/>
    <property type="evidence" value="ECO:0007669"/>
    <property type="project" value="UniProtKB-SubCell"/>
</dbReference>
<dbReference type="InterPro" id="IPR056744">
    <property type="entry name" value="TRM5/TYW2-like_N"/>
</dbReference>
<evidence type="ECO:0000256" key="5">
    <source>
        <dbReference type="ARBA" id="ARBA00022691"/>
    </source>
</evidence>
<dbReference type="PANTHER" id="PTHR23245">
    <property type="entry name" value="TRNA METHYLTRANSFERASE"/>
    <property type="match status" value="1"/>
</dbReference>
<keyword evidence="4 10" id="KW-0808">Transferase</keyword>
<dbReference type="GO" id="GO:0005737">
    <property type="term" value="C:cytoplasm"/>
    <property type="evidence" value="ECO:0000318"/>
    <property type="project" value="GO_Central"/>
</dbReference>
<dbReference type="PROSITE" id="PS51684">
    <property type="entry name" value="SAM_MT_TRM5_TYW2"/>
    <property type="match status" value="1"/>
</dbReference>
<dbReference type="Proteomes" id="UP000244005">
    <property type="component" value="Unassembled WGS sequence"/>
</dbReference>
<dbReference type="Pfam" id="PF25133">
    <property type="entry name" value="TYW2_N_2"/>
    <property type="match status" value="1"/>
</dbReference>
<dbReference type="HAMAP" id="MF_03152">
    <property type="entry name" value="TRM5"/>
    <property type="match status" value="1"/>
</dbReference>
<feature type="domain" description="SAM-dependent methyltransferase TRM5/TYW2-type" evidence="11">
    <location>
        <begin position="335"/>
        <end position="596"/>
    </location>
</feature>
<evidence type="ECO:0000256" key="8">
    <source>
        <dbReference type="ARBA" id="ARBA00023242"/>
    </source>
</evidence>
<comment type="caution">
    <text evidence="10">Lacks conserved residue(s) required for the propagation of feature annotation.</text>
</comment>
<keyword evidence="7 10" id="KW-0496">Mitochondrion</keyword>
<dbReference type="InterPro" id="IPR025792">
    <property type="entry name" value="tRNA_Gua_MeTrfase_euk"/>
</dbReference>
<dbReference type="InterPro" id="IPR056743">
    <property type="entry name" value="TRM5-TYW2-like_MTfase"/>
</dbReference>
<dbReference type="FunFam" id="3.30.300.110:FF:000001">
    <property type="entry name" value="tRNA (guanine(37)-N1)-methyltransferase"/>
    <property type="match status" value="1"/>
</dbReference>
<sequence>MLSSRFCSVLCVHSTCTWNRSSKANLACVSASVGTSPLRPQPSLSRGWILQHKRGSAGTGIEEVLLSTLEEPRSELELQAIENGKELEISESLRISGIEMEKGMRLVPEAKYVRGADIKKESFIRVYYISALRVPAKDCHELERNLDEHLLNWPRVDNIARVRGDDVDHDLENLFRGSKEWSPSTAQAIRSAIYGEEGAINEEAILSNKDLKLVESGVKGMDDQLSPTSIRCQPYTVEVVDEQANANASGGLLGILKKKWTGPTRLLLLNEELVGRSFAELPPSIKAVLSRSEECESQSRCQLVSCRLTLYYEYWSLEEVLKDLLPSEVEVPDAFERIGHVAFLNLNAEQCQYRHLIAQVTLDKHQPRVRSVVNKREARNTRSYAVHVEVLAGTSSLVTTVWENGIPFRIDLASVIWDSRLRADRQRLVGLFCRNDVVCDVFAGPGPVSVPAGFKVRRTFANEVNPVAYKYLAQNVTANKVASKVEVFNLDTSQFLENVFDPERPSPVTQVVMAYPSAAADFLDFFCGAFKRRTWELPFLPKLHLYTFSSGADPAKRVSQDIENTFGVCPKDMDVVLIAEEAPGEWMLRASFTIPPEVGFR</sequence>
<comment type="function">
    <text evidence="10">Specifically methylates the N1 position of guanosine-37 in various cytoplasmic and mitochondrial tRNAs. Methylation is not dependent on the nature of the nucleoside 5' of the target nucleoside. This is the first step in the biosynthesis of wybutosine (yW), a modified base adjacent to the anticodon of tRNAs and required for accurate decoding.</text>
</comment>
<evidence type="ECO:0000313" key="13">
    <source>
        <dbReference type="Proteomes" id="UP000244005"/>
    </source>
</evidence>
<dbReference type="EC" id="2.1.1.228" evidence="10"/>
<evidence type="ECO:0000256" key="2">
    <source>
        <dbReference type="ARBA" id="ARBA00022490"/>
    </source>
</evidence>
<dbReference type="GO" id="GO:0008175">
    <property type="term" value="F:tRNA methyltransferase activity"/>
    <property type="evidence" value="ECO:0000318"/>
    <property type="project" value="GO_Central"/>
</dbReference>
<comment type="catalytic activity">
    <reaction evidence="9 10">
        <text>guanosine(37) in tRNA + S-adenosyl-L-methionine = N(1)-methylguanosine(37) in tRNA + S-adenosyl-L-homocysteine + H(+)</text>
        <dbReference type="Rhea" id="RHEA:36899"/>
        <dbReference type="Rhea" id="RHEA-COMP:10145"/>
        <dbReference type="Rhea" id="RHEA-COMP:10147"/>
        <dbReference type="ChEBI" id="CHEBI:15378"/>
        <dbReference type="ChEBI" id="CHEBI:57856"/>
        <dbReference type="ChEBI" id="CHEBI:59789"/>
        <dbReference type="ChEBI" id="CHEBI:73542"/>
        <dbReference type="ChEBI" id="CHEBI:74269"/>
        <dbReference type="EC" id="2.1.1.228"/>
    </reaction>
</comment>
<evidence type="ECO:0000256" key="4">
    <source>
        <dbReference type="ARBA" id="ARBA00022679"/>
    </source>
</evidence>
<dbReference type="Pfam" id="PF02475">
    <property type="entry name" value="TRM5-TYW2_MTfase"/>
    <property type="match status" value="1"/>
</dbReference>
<dbReference type="GO" id="GO:0052906">
    <property type="term" value="F:tRNA (guanine(37)-N1)-methyltransferase activity"/>
    <property type="evidence" value="ECO:0007669"/>
    <property type="project" value="UniProtKB-UniRule"/>
</dbReference>
<protein>
    <recommendedName>
        <fullName evidence="10">tRNA (guanine(37)-N1)-methyltransferase</fullName>
        <ecNumber evidence="10">2.1.1.228</ecNumber>
    </recommendedName>
    <alternativeName>
        <fullName evidence="10">M1G-methyltransferase</fullName>
    </alternativeName>
    <alternativeName>
        <fullName evidence="10">tRNA [GM37] methyltransferase</fullName>
    </alternativeName>
    <alternativeName>
        <fullName evidence="10">tRNA methyltransferase 5 homolog</fullName>
    </alternativeName>
</protein>
<keyword evidence="2 10" id="KW-0963">Cytoplasm</keyword>
<dbReference type="GO" id="GO:0070901">
    <property type="term" value="P:mitochondrial tRNA methylation"/>
    <property type="evidence" value="ECO:0007669"/>
    <property type="project" value="UniProtKB-ARBA"/>
</dbReference>
<keyword evidence="3 10" id="KW-0489">Methyltransferase</keyword>
<name>A0A2R6XCC4_MARPO</name>
<dbReference type="AlphaFoldDB" id="A0A2R6XCC4"/>
<comment type="subunit">
    <text evidence="10">Monomer.</text>
</comment>
<gene>
    <name evidence="12" type="ORF">MARPO_0023s0079</name>
</gene>
<feature type="binding site" evidence="10">
    <location>
        <position position="425"/>
    </location>
    <ligand>
        <name>S-adenosyl-L-methionine</name>
        <dbReference type="ChEBI" id="CHEBI:59789"/>
    </ligand>
</feature>
<dbReference type="Gramene" id="Mp2g11120.1">
    <property type="protein sequence ID" value="Mp2g11120.1.cds"/>
    <property type="gene ID" value="Mp2g11120"/>
</dbReference>
<reference evidence="13" key="1">
    <citation type="journal article" date="2017" name="Cell">
        <title>Insights into land plant evolution garnered from the Marchantia polymorpha genome.</title>
        <authorList>
            <person name="Bowman J.L."/>
            <person name="Kohchi T."/>
            <person name="Yamato K.T."/>
            <person name="Jenkins J."/>
            <person name="Shu S."/>
            <person name="Ishizaki K."/>
            <person name="Yamaoka S."/>
            <person name="Nishihama R."/>
            <person name="Nakamura Y."/>
            <person name="Berger F."/>
            <person name="Adam C."/>
            <person name="Aki S.S."/>
            <person name="Althoff F."/>
            <person name="Araki T."/>
            <person name="Arteaga-Vazquez M.A."/>
            <person name="Balasubrmanian S."/>
            <person name="Barry K."/>
            <person name="Bauer D."/>
            <person name="Boehm C.R."/>
            <person name="Briginshaw L."/>
            <person name="Caballero-Perez J."/>
            <person name="Catarino B."/>
            <person name="Chen F."/>
            <person name="Chiyoda S."/>
            <person name="Chovatia M."/>
            <person name="Davies K.M."/>
            <person name="Delmans M."/>
            <person name="Demura T."/>
            <person name="Dierschke T."/>
            <person name="Dolan L."/>
            <person name="Dorantes-Acosta A.E."/>
            <person name="Eklund D.M."/>
            <person name="Florent S.N."/>
            <person name="Flores-Sandoval E."/>
            <person name="Fujiyama A."/>
            <person name="Fukuzawa H."/>
            <person name="Galik B."/>
            <person name="Grimanelli D."/>
            <person name="Grimwood J."/>
            <person name="Grossniklaus U."/>
            <person name="Hamada T."/>
            <person name="Haseloff J."/>
            <person name="Hetherington A.J."/>
            <person name="Higo A."/>
            <person name="Hirakawa Y."/>
            <person name="Hundley H.N."/>
            <person name="Ikeda Y."/>
            <person name="Inoue K."/>
            <person name="Inoue S.I."/>
            <person name="Ishida S."/>
            <person name="Jia Q."/>
            <person name="Kakita M."/>
            <person name="Kanazawa T."/>
            <person name="Kawai Y."/>
            <person name="Kawashima T."/>
            <person name="Kennedy M."/>
            <person name="Kinose K."/>
            <person name="Kinoshita T."/>
            <person name="Kohara Y."/>
            <person name="Koide E."/>
            <person name="Komatsu K."/>
            <person name="Kopischke S."/>
            <person name="Kubo M."/>
            <person name="Kyozuka J."/>
            <person name="Lagercrantz U."/>
            <person name="Lin S.S."/>
            <person name="Lindquist E."/>
            <person name="Lipzen A.M."/>
            <person name="Lu C.W."/>
            <person name="De Luna E."/>
            <person name="Martienssen R.A."/>
            <person name="Minamino N."/>
            <person name="Mizutani M."/>
            <person name="Mizutani M."/>
            <person name="Mochizuki N."/>
            <person name="Monte I."/>
            <person name="Mosher R."/>
            <person name="Nagasaki H."/>
            <person name="Nakagami H."/>
            <person name="Naramoto S."/>
            <person name="Nishitani K."/>
            <person name="Ohtani M."/>
            <person name="Okamoto T."/>
            <person name="Okumura M."/>
            <person name="Phillips J."/>
            <person name="Pollak B."/>
            <person name="Reinders A."/>
            <person name="Rovekamp M."/>
            <person name="Sano R."/>
            <person name="Sawa S."/>
            <person name="Schmid M.W."/>
            <person name="Shirakawa M."/>
            <person name="Solano R."/>
            <person name="Spunde A."/>
            <person name="Suetsugu N."/>
            <person name="Sugano S."/>
            <person name="Sugiyama A."/>
            <person name="Sun R."/>
            <person name="Suzuki Y."/>
            <person name="Takenaka M."/>
            <person name="Takezawa D."/>
            <person name="Tomogane H."/>
            <person name="Tsuzuki M."/>
            <person name="Ueda T."/>
            <person name="Umeda M."/>
            <person name="Ward J.M."/>
            <person name="Watanabe Y."/>
            <person name="Yazaki K."/>
            <person name="Yokoyama R."/>
            <person name="Yoshitake Y."/>
            <person name="Yotsui I."/>
            <person name="Zachgo S."/>
            <person name="Schmutz J."/>
        </authorList>
    </citation>
    <scope>NUCLEOTIDE SEQUENCE [LARGE SCALE GENOMIC DNA]</scope>
    <source>
        <strain evidence="13">Tak-1</strain>
    </source>
</reference>
<dbReference type="GO" id="GO:0005759">
    <property type="term" value="C:mitochondrial matrix"/>
    <property type="evidence" value="ECO:0007669"/>
    <property type="project" value="UniProtKB-SubCell"/>
</dbReference>
<evidence type="ECO:0000313" key="12">
    <source>
        <dbReference type="EMBL" id="PTQ43758.1"/>
    </source>
</evidence>
<comment type="similarity">
    <text evidence="10">Belongs to the TRM5 / TYW2 family.</text>
</comment>
<keyword evidence="6 10" id="KW-0819">tRNA processing</keyword>
<evidence type="ECO:0000259" key="11">
    <source>
        <dbReference type="PROSITE" id="PS51684"/>
    </source>
</evidence>
<dbReference type="InterPro" id="IPR029063">
    <property type="entry name" value="SAM-dependent_MTases_sf"/>
</dbReference>
<dbReference type="OrthoDB" id="408788at2759"/>
<dbReference type="OMA" id="WISEHAN"/>
<keyword evidence="13" id="KW-1185">Reference proteome</keyword>
<comment type="subcellular location">
    <subcellularLocation>
        <location evidence="10">Mitochondrion matrix</location>
    </subcellularLocation>
    <subcellularLocation>
        <location evidence="10">Nucleus</location>
    </subcellularLocation>
    <subcellularLocation>
        <location evidence="10">Cytoplasm</location>
    </subcellularLocation>
    <text evidence="10">Predominantly in the mitochondria and in the nucleus.</text>
</comment>
<comment type="similarity">
    <text evidence="1">Belongs to the class I-like SAM-binding methyltransferase superfamily. TRM5/TYW2 family.</text>
</comment>
<dbReference type="EMBL" id="KZ772695">
    <property type="protein sequence ID" value="PTQ43758.1"/>
    <property type="molecule type" value="Genomic_DNA"/>
</dbReference>
<evidence type="ECO:0000256" key="3">
    <source>
        <dbReference type="ARBA" id="ARBA00022603"/>
    </source>
</evidence>
<keyword evidence="8 10" id="KW-0539">Nucleus</keyword>
<dbReference type="SUPFAM" id="SSF53335">
    <property type="entry name" value="S-adenosyl-L-methionine-dependent methyltransferases"/>
    <property type="match status" value="1"/>
</dbReference>
<dbReference type="Gene3D" id="3.30.300.110">
    <property type="entry name" value="Met-10+ protein-like domains"/>
    <property type="match status" value="1"/>
</dbReference>
<accession>A0A2R6XCC4</accession>